<dbReference type="EMBL" id="LAZR01010555">
    <property type="protein sequence ID" value="KKM66334.1"/>
    <property type="molecule type" value="Genomic_DNA"/>
</dbReference>
<reference evidence="1" key="1">
    <citation type="journal article" date="2015" name="Nature">
        <title>Complex archaea that bridge the gap between prokaryotes and eukaryotes.</title>
        <authorList>
            <person name="Spang A."/>
            <person name="Saw J.H."/>
            <person name="Jorgensen S.L."/>
            <person name="Zaremba-Niedzwiedzka K."/>
            <person name="Martijn J."/>
            <person name="Lind A.E."/>
            <person name="van Eijk R."/>
            <person name="Schleper C."/>
            <person name="Guy L."/>
            <person name="Ettema T.J."/>
        </authorList>
    </citation>
    <scope>NUCLEOTIDE SEQUENCE</scope>
</reference>
<comment type="caution">
    <text evidence="1">The sequence shown here is derived from an EMBL/GenBank/DDBJ whole genome shotgun (WGS) entry which is preliminary data.</text>
</comment>
<accession>A0A0F9J987</accession>
<evidence type="ECO:0000313" key="1">
    <source>
        <dbReference type="EMBL" id="KKM66334.1"/>
    </source>
</evidence>
<organism evidence="1">
    <name type="scientific">marine sediment metagenome</name>
    <dbReference type="NCBI Taxonomy" id="412755"/>
    <lineage>
        <taxon>unclassified sequences</taxon>
        <taxon>metagenomes</taxon>
        <taxon>ecological metagenomes</taxon>
    </lineage>
</organism>
<gene>
    <name evidence="1" type="ORF">LCGC14_1482290</name>
</gene>
<dbReference type="AlphaFoldDB" id="A0A0F9J987"/>
<sequence>MLDEKRRCCGRKPIRYQGGGWSSPPFPQRFCPRCDRAYDLEEDKQIENWAWTQKQTGKWVEKRKGNDRDERSG</sequence>
<name>A0A0F9J987_9ZZZZ</name>
<protein>
    <submittedName>
        <fullName evidence="1">Uncharacterized protein</fullName>
    </submittedName>
</protein>
<proteinExistence type="predicted"/>